<dbReference type="Pfam" id="PF04675">
    <property type="entry name" value="DNA_ligase_A_N"/>
    <property type="match status" value="1"/>
</dbReference>
<dbReference type="InterPro" id="IPR029710">
    <property type="entry name" value="LIG4"/>
</dbReference>
<accession>A0A9N9GAJ4</accession>
<evidence type="ECO:0000256" key="10">
    <source>
        <dbReference type="ARBA" id="ARBA00022842"/>
    </source>
</evidence>
<keyword evidence="20" id="KW-1185">Reference proteome</keyword>
<comment type="cofactor">
    <cofactor evidence="1">
        <name>Mg(2+)</name>
        <dbReference type="ChEBI" id="CHEBI:18420"/>
    </cofactor>
</comment>
<evidence type="ECO:0000313" key="20">
    <source>
        <dbReference type="Proteomes" id="UP000789831"/>
    </source>
</evidence>
<dbReference type="Pfam" id="PF01068">
    <property type="entry name" value="DNA_ligase_A_M"/>
    <property type="match status" value="1"/>
</dbReference>
<comment type="caution">
    <text evidence="19">The sequence shown here is derived from an EMBL/GenBank/DDBJ whole genome shotgun (WGS) entry which is preliminary data.</text>
</comment>
<keyword evidence="7 15" id="KW-0547">Nucleotide-binding</keyword>
<evidence type="ECO:0000256" key="2">
    <source>
        <dbReference type="ARBA" id="ARBA00004123"/>
    </source>
</evidence>
<evidence type="ECO:0000256" key="1">
    <source>
        <dbReference type="ARBA" id="ARBA00001946"/>
    </source>
</evidence>
<dbReference type="SMART" id="SM00292">
    <property type="entry name" value="BRCT"/>
    <property type="match status" value="1"/>
</dbReference>
<dbReference type="PROSITE" id="PS50172">
    <property type="entry name" value="BRCT"/>
    <property type="match status" value="1"/>
</dbReference>
<evidence type="ECO:0000256" key="8">
    <source>
        <dbReference type="ARBA" id="ARBA00022763"/>
    </source>
</evidence>
<evidence type="ECO:0000256" key="4">
    <source>
        <dbReference type="ARBA" id="ARBA00022598"/>
    </source>
</evidence>
<evidence type="ECO:0000256" key="5">
    <source>
        <dbReference type="ARBA" id="ARBA00022723"/>
    </source>
</evidence>
<dbReference type="PANTHER" id="PTHR45997">
    <property type="entry name" value="DNA LIGASE 4"/>
    <property type="match status" value="1"/>
</dbReference>
<evidence type="ECO:0000256" key="6">
    <source>
        <dbReference type="ARBA" id="ARBA00022737"/>
    </source>
</evidence>
<evidence type="ECO:0000256" key="16">
    <source>
        <dbReference type="RuleBase" id="RU004196"/>
    </source>
</evidence>
<dbReference type="Pfam" id="PF16589">
    <property type="entry name" value="BRCT_2"/>
    <property type="match status" value="1"/>
</dbReference>
<dbReference type="GO" id="GO:0032807">
    <property type="term" value="C:DNA ligase IV complex"/>
    <property type="evidence" value="ECO:0007669"/>
    <property type="project" value="TreeGrafter"/>
</dbReference>
<dbReference type="SUPFAM" id="SSF50249">
    <property type="entry name" value="Nucleic acid-binding proteins"/>
    <property type="match status" value="1"/>
</dbReference>
<dbReference type="SUPFAM" id="SSF52113">
    <property type="entry name" value="BRCT domain"/>
    <property type="match status" value="1"/>
</dbReference>
<keyword evidence="8 15" id="KW-0227">DNA damage</keyword>
<dbReference type="InterPro" id="IPR036420">
    <property type="entry name" value="BRCT_dom_sf"/>
</dbReference>
<keyword evidence="12 15" id="KW-0234">DNA repair</keyword>
<dbReference type="NCBIfam" id="TIGR00574">
    <property type="entry name" value="dnl1"/>
    <property type="match status" value="1"/>
</dbReference>
<dbReference type="InterPro" id="IPR016059">
    <property type="entry name" value="DNA_ligase_ATP-dep_CS"/>
</dbReference>
<dbReference type="PROSITE" id="PS50160">
    <property type="entry name" value="DNA_LIGASE_A3"/>
    <property type="match status" value="1"/>
</dbReference>
<evidence type="ECO:0000259" key="17">
    <source>
        <dbReference type="PROSITE" id="PS50160"/>
    </source>
</evidence>
<comment type="catalytic activity">
    <reaction evidence="14 15">
        <text>ATP + (deoxyribonucleotide)n-3'-hydroxyl + 5'-phospho-(deoxyribonucleotide)m = (deoxyribonucleotide)n+m + AMP + diphosphate.</text>
        <dbReference type="EC" id="6.5.1.1"/>
    </reaction>
</comment>
<evidence type="ECO:0000313" key="19">
    <source>
        <dbReference type="EMBL" id="CAG8588571.1"/>
    </source>
</evidence>
<feature type="domain" description="ATP-dependent DNA ligase family profile" evidence="17">
    <location>
        <begin position="335"/>
        <end position="469"/>
    </location>
</feature>
<comment type="similarity">
    <text evidence="3 16">Belongs to the ATP-dependent DNA ligase family.</text>
</comment>
<dbReference type="OrthoDB" id="151490at2759"/>
<dbReference type="GO" id="GO:0006297">
    <property type="term" value="P:nucleotide-excision repair, DNA gap filling"/>
    <property type="evidence" value="ECO:0007669"/>
    <property type="project" value="TreeGrafter"/>
</dbReference>
<dbReference type="PANTHER" id="PTHR45997:SF1">
    <property type="entry name" value="DNA LIGASE 4"/>
    <property type="match status" value="1"/>
</dbReference>
<sequence>MSSSDEPLFSDLCRLLELVQEAKGDQKKRRLEKYLQTWRRKYGHDFYPVMRLLLPYLNKEGANYRMKEANLAKIYIDVLGIGRKSETGQRLLNWKVPGKNNQTAGDFASVAYDVIAPRSTVMGRGKLTIAEVNNQLDLLNAAESVKESQKVIRYFFDNCAPDEQKWIIRIILKELKFGLTEKSVFQVYHPDAEDLFNICSSLKKVCEDLQDPTIRLTEISLFNPIKPMLAKLVPIQDIVKLMGGEFWIEQKLDGERIQLHMRDREYKYYSRRATNYTELYGSNRYEGSLTPFIYDCFDSRVKSCVIDGEMVTWDPIYQAVLPFGTLKTAGLDRSADENKARPCFVIFDILLCNGKALVEKPLSERQLFLRKVVKEKEGHLIILEHKTASTQKELVDAVEMAIRGRQEGVIVKNPSSAYTLNTRNNDWIKIKPEYMDTLGDSLDLLVIGGIYGVGKRRDMLGSFFCGLRDTSSSEPKFQSFCRFGTGVTMEDLKEFNKNPQDWKPFDANKCPSWISFGKEKPDVIIAPNKSYVVQIKAAEIVPSGDTFAVPYTLRFPRFEKIRQEKDWQSAMSFQEMMDIKKYGVQSKKMTASDFIHTTRSKRRKINEPQKPRKKLRILDNFTVADASTSTDKSKPALFKNMDFCIMQQKSKQELQRQIKEHGGNLFQHPEGSPQIYVISDSDKYFSVKNLIKKEKCDIIHPRWITDCIEAGRVIPLNPKYMVFTTESTEIKFRQSMDEWGDSYVEEVTTEDIKEILDRMPSRELSTADRQRHQLLAKMQACFQEISLENLLSYNSFLGCLVYLDVSSSSSSRPLKENSNKNNNNIGDRNLEWAIRENTRDRFRLVKSILKYQGAEFTDDINNSEVTHIVVVKQTDVNRYQKSSTRGVKILTIDRIVESY</sequence>
<keyword evidence="11 15" id="KW-0233">DNA recombination</keyword>
<dbReference type="GO" id="GO:0046872">
    <property type="term" value="F:metal ion binding"/>
    <property type="evidence" value="ECO:0007669"/>
    <property type="project" value="UniProtKB-KW"/>
</dbReference>
<comment type="subcellular location">
    <subcellularLocation>
        <location evidence="2">Nucleus</location>
    </subcellularLocation>
</comment>
<feature type="domain" description="BRCT" evidence="18">
    <location>
        <begin position="633"/>
        <end position="721"/>
    </location>
</feature>
<dbReference type="InterPro" id="IPR012308">
    <property type="entry name" value="DNA_ligase_ATP-dep_N"/>
</dbReference>
<keyword evidence="4 15" id="KW-0436">Ligase</keyword>
<evidence type="ECO:0000256" key="11">
    <source>
        <dbReference type="ARBA" id="ARBA00023172"/>
    </source>
</evidence>
<keyword evidence="10" id="KW-0460">Magnesium</keyword>
<reference evidence="19" key="1">
    <citation type="submission" date="2021-06" db="EMBL/GenBank/DDBJ databases">
        <authorList>
            <person name="Kallberg Y."/>
            <person name="Tangrot J."/>
            <person name="Rosling A."/>
        </authorList>
    </citation>
    <scope>NUCLEOTIDE SEQUENCE</scope>
    <source>
        <strain evidence="19">MT106</strain>
    </source>
</reference>
<keyword evidence="5" id="KW-0479">Metal-binding</keyword>
<dbReference type="InterPro" id="IPR036599">
    <property type="entry name" value="DNA_ligase_N_sf"/>
</dbReference>
<dbReference type="SUPFAM" id="SSF56091">
    <property type="entry name" value="DNA ligase/mRNA capping enzyme, catalytic domain"/>
    <property type="match status" value="1"/>
</dbReference>
<dbReference type="Pfam" id="PF04679">
    <property type="entry name" value="DNA_ligase_A_C"/>
    <property type="match status" value="1"/>
</dbReference>
<name>A0A9N9GAJ4_9GLOM</name>
<evidence type="ECO:0000256" key="7">
    <source>
        <dbReference type="ARBA" id="ARBA00022741"/>
    </source>
</evidence>
<evidence type="ECO:0000256" key="14">
    <source>
        <dbReference type="ARBA" id="ARBA00034003"/>
    </source>
</evidence>
<dbReference type="GO" id="GO:0071897">
    <property type="term" value="P:DNA biosynthetic process"/>
    <property type="evidence" value="ECO:0007669"/>
    <property type="project" value="InterPro"/>
</dbReference>
<dbReference type="InterPro" id="IPR012310">
    <property type="entry name" value="DNA_ligase_ATP-dep_cent"/>
</dbReference>
<dbReference type="Proteomes" id="UP000789831">
    <property type="component" value="Unassembled WGS sequence"/>
</dbReference>
<dbReference type="InterPro" id="IPR044125">
    <property type="entry name" value="Adenylation_DNA_ligase_IV"/>
</dbReference>
<keyword evidence="6" id="KW-0677">Repeat</keyword>
<dbReference type="EC" id="6.5.1.1" evidence="15"/>
<gene>
    <name evidence="19" type="ORF">AGERDE_LOCUS8489</name>
</gene>
<evidence type="ECO:0000256" key="13">
    <source>
        <dbReference type="ARBA" id="ARBA00023242"/>
    </source>
</evidence>
<evidence type="ECO:0000256" key="9">
    <source>
        <dbReference type="ARBA" id="ARBA00022840"/>
    </source>
</evidence>
<evidence type="ECO:0000256" key="12">
    <source>
        <dbReference type="ARBA" id="ARBA00023204"/>
    </source>
</evidence>
<dbReference type="PROSITE" id="PS00333">
    <property type="entry name" value="DNA_LIGASE_A2"/>
    <property type="match status" value="1"/>
</dbReference>
<dbReference type="Gene3D" id="2.40.50.140">
    <property type="entry name" value="Nucleic acid-binding proteins"/>
    <property type="match status" value="1"/>
</dbReference>
<organism evidence="19 20">
    <name type="scientific">Ambispora gerdemannii</name>
    <dbReference type="NCBI Taxonomy" id="144530"/>
    <lineage>
        <taxon>Eukaryota</taxon>
        <taxon>Fungi</taxon>
        <taxon>Fungi incertae sedis</taxon>
        <taxon>Mucoromycota</taxon>
        <taxon>Glomeromycotina</taxon>
        <taxon>Glomeromycetes</taxon>
        <taxon>Archaeosporales</taxon>
        <taxon>Ambisporaceae</taxon>
        <taxon>Ambispora</taxon>
    </lineage>
</organism>
<dbReference type="Gene3D" id="3.30.470.30">
    <property type="entry name" value="DNA ligase/mRNA capping enzyme"/>
    <property type="match status" value="1"/>
</dbReference>
<protein>
    <recommendedName>
        <fullName evidence="15">DNA ligase</fullName>
        <ecNumber evidence="15">6.5.1.1</ecNumber>
    </recommendedName>
</protein>
<dbReference type="Gene3D" id="1.10.3260.10">
    <property type="entry name" value="DNA ligase, ATP-dependent, N-terminal domain"/>
    <property type="match status" value="1"/>
</dbReference>
<evidence type="ECO:0000259" key="18">
    <source>
        <dbReference type="PROSITE" id="PS50172"/>
    </source>
</evidence>
<evidence type="ECO:0000256" key="15">
    <source>
        <dbReference type="RuleBase" id="RU000617"/>
    </source>
</evidence>
<dbReference type="CDD" id="cd00027">
    <property type="entry name" value="BRCT"/>
    <property type="match status" value="1"/>
</dbReference>
<dbReference type="GO" id="GO:0005524">
    <property type="term" value="F:ATP binding"/>
    <property type="evidence" value="ECO:0007669"/>
    <property type="project" value="UniProtKB-KW"/>
</dbReference>
<dbReference type="AlphaFoldDB" id="A0A9N9GAJ4"/>
<dbReference type="GO" id="GO:0006310">
    <property type="term" value="P:DNA recombination"/>
    <property type="evidence" value="ECO:0007669"/>
    <property type="project" value="UniProtKB-KW"/>
</dbReference>
<dbReference type="EMBL" id="CAJVPL010001814">
    <property type="protein sequence ID" value="CAG8588571.1"/>
    <property type="molecule type" value="Genomic_DNA"/>
</dbReference>
<dbReference type="GO" id="GO:0003677">
    <property type="term" value="F:DNA binding"/>
    <property type="evidence" value="ECO:0007669"/>
    <property type="project" value="InterPro"/>
</dbReference>
<dbReference type="GO" id="GO:0006303">
    <property type="term" value="P:double-strand break repair via nonhomologous end joining"/>
    <property type="evidence" value="ECO:0007669"/>
    <property type="project" value="TreeGrafter"/>
</dbReference>
<keyword evidence="9 15" id="KW-0067">ATP-binding</keyword>
<dbReference type="CDD" id="cd17722">
    <property type="entry name" value="BRCT_DNA_ligase_IV_rpt1"/>
    <property type="match status" value="1"/>
</dbReference>
<dbReference type="InterPro" id="IPR012309">
    <property type="entry name" value="DNA_ligase_ATP-dep_C"/>
</dbReference>
<dbReference type="InterPro" id="IPR012340">
    <property type="entry name" value="NA-bd_OB-fold"/>
</dbReference>
<proteinExistence type="inferred from homology"/>
<dbReference type="PROSITE" id="PS00697">
    <property type="entry name" value="DNA_LIGASE_A1"/>
    <property type="match status" value="1"/>
</dbReference>
<dbReference type="GO" id="GO:0003910">
    <property type="term" value="F:DNA ligase (ATP) activity"/>
    <property type="evidence" value="ECO:0007669"/>
    <property type="project" value="UniProtKB-EC"/>
</dbReference>
<dbReference type="InterPro" id="IPR000977">
    <property type="entry name" value="DNA_ligase_ATP-dep"/>
</dbReference>
<dbReference type="CDD" id="cd07968">
    <property type="entry name" value="OBF_DNA_ligase_IV"/>
    <property type="match status" value="1"/>
</dbReference>
<dbReference type="InterPro" id="IPR001357">
    <property type="entry name" value="BRCT_dom"/>
</dbReference>
<dbReference type="SUPFAM" id="SSF117018">
    <property type="entry name" value="ATP-dependent DNA ligase DNA-binding domain"/>
    <property type="match status" value="1"/>
</dbReference>
<evidence type="ECO:0000256" key="3">
    <source>
        <dbReference type="ARBA" id="ARBA00007572"/>
    </source>
</evidence>
<dbReference type="Gene3D" id="3.40.50.10190">
    <property type="entry name" value="BRCT domain"/>
    <property type="match status" value="2"/>
</dbReference>
<dbReference type="CDD" id="cd07903">
    <property type="entry name" value="Adenylation_DNA_ligase_IV"/>
    <property type="match status" value="1"/>
</dbReference>
<keyword evidence="13" id="KW-0539">Nucleus</keyword>